<dbReference type="EMBL" id="LCED01000015">
    <property type="protein sequence ID" value="KKS66420.1"/>
    <property type="molecule type" value="Genomic_DNA"/>
</dbReference>
<dbReference type="Gene3D" id="3.30.70.20">
    <property type="match status" value="1"/>
</dbReference>
<organism evidence="2 3">
    <name type="scientific">candidate division WWE3 bacterium GW2011_GWB1_42_6</name>
    <dbReference type="NCBI Taxonomy" id="1619115"/>
    <lineage>
        <taxon>Bacteria</taxon>
        <taxon>Katanobacteria</taxon>
    </lineage>
</organism>
<sequence>MKIVVDKNKCIGCNICEDISEGAMGVKFGKNGKAAQNPEADLTDRVVVENVKLAIETCPTQAISLKK</sequence>
<evidence type="ECO:0000313" key="2">
    <source>
        <dbReference type="EMBL" id="KKS66420.1"/>
    </source>
</evidence>
<name>A0A0G1AZ87_UNCKA</name>
<dbReference type="InterPro" id="IPR017896">
    <property type="entry name" value="4Fe4S_Fe-S-bd"/>
</dbReference>
<evidence type="ECO:0000313" key="3">
    <source>
        <dbReference type="Proteomes" id="UP000033848"/>
    </source>
</evidence>
<evidence type="ECO:0000259" key="1">
    <source>
        <dbReference type="PROSITE" id="PS51379"/>
    </source>
</evidence>
<protein>
    <recommendedName>
        <fullName evidence="1">4Fe-4S ferredoxin-type domain-containing protein</fullName>
    </recommendedName>
</protein>
<dbReference type="SUPFAM" id="SSF54862">
    <property type="entry name" value="4Fe-4S ferredoxins"/>
    <property type="match status" value="1"/>
</dbReference>
<feature type="domain" description="4Fe-4S ferredoxin-type" evidence="1">
    <location>
        <begin position="1"/>
        <end position="29"/>
    </location>
</feature>
<dbReference type="PROSITE" id="PS51379">
    <property type="entry name" value="4FE4S_FER_2"/>
    <property type="match status" value="1"/>
</dbReference>
<dbReference type="Pfam" id="PF13459">
    <property type="entry name" value="Fer4_15"/>
    <property type="match status" value="1"/>
</dbReference>
<dbReference type="Proteomes" id="UP000033848">
    <property type="component" value="Unassembled WGS sequence"/>
</dbReference>
<comment type="caution">
    <text evidence="2">The sequence shown here is derived from an EMBL/GenBank/DDBJ whole genome shotgun (WGS) entry which is preliminary data.</text>
</comment>
<accession>A0A0G1AZ87</accession>
<gene>
    <name evidence="2" type="ORF">UV35_C0015G0006</name>
</gene>
<reference evidence="2 3" key="1">
    <citation type="journal article" date="2015" name="Nature">
        <title>rRNA introns, odd ribosomes, and small enigmatic genomes across a large radiation of phyla.</title>
        <authorList>
            <person name="Brown C.T."/>
            <person name="Hug L.A."/>
            <person name="Thomas B.C."/>
            <person name="Sharon I."/>
            <person name="Castelle C.J."/>
            <person name="Singh A."/>
            <person name="Wilkins M.J."/>
            <person name="Williams K.H."/>
            <person name="Banfield J.F."/>
        </authorList>
    </citation>
    <scope>NUCLEOTIDE SEQUENCE [LARGE SCALE GENOMIC DNA]</scope>
</reference>
<proteinExistence type="predicted"/>
<dbReference type="AlphaFoldDB" id="A0A0G1AZ87"/>